<gene>
    <name evidence="1" type="ORF">QGN29_01960</name>
</gene>
<dbReference type="SUPFAM" id="SSF51182">
    <property type="entry name" value="RmlC-like cupins"/>
    <property type="match status" value="1"/>
</dbReference>
<proteinExistence type="predicted"/>
<dbReference type="EMBL" id="CP123872">
    <property type="protein sequence ID" value="WND03130.1"/>
    <property type="molecule type" value="Genomic_DNA"/>
</dbReference>
<dbReference type="CDD" id="cd10548">
    <property type="entry name" value="cupin_CDO"/>
    <property type="match status" value="1"/>
</dbReference>
<dbReference type="Gene3D" id="2.60.120.10">
    <property type="entry name" value="Jelly Rolls"/>
    <property type="match status" value="1"/>
</dbReference>
<dbReference type="Proteomes" id="UP001268683">
    <property type="component" value="Chromosome"/>
</dbReference>
<dbReference type="GO" id="GO:0051213">
    <property type="term" value="F:dioxygenase activity"/>
    <property type="evidence" value="ECO:0007669"/>
    <property type="project" value="UniProtKB-KW"/>
</dbReference>
<keyword evidence="2" id="KW-1185">Reference proteome</keyword>
<name>A0AA52EHZ6_9PROT</name>
<protein>
    <submittedName>
        <fullName evidence="1">Cysteine dioxygenase family protein</fullName>
    </submittedName>
</protein>
<dbReference type="RefSeq" id="WP_310798979.1">
    <property type="nucleotide sequence ID" value="NZ_CP123872.1"/>
</dbReference>
<dbReference type="KEGG" id="tmk:QGN29_01960"/>
<keyword evidence="1" id="KW-0560">Oxidoreductase</keyword>
<dbReference type="InterPro" id="IPR011051">
    <property type="entry name" value="RmlC_Cupin_sf"/>
</dbReference>
<organism evidence="1 2">
    <name type="scientific">Temperatibacter marinus</name>
    <dbReference type="NCBI Taxonomy" id="1456591"/>
    <lineage>
        <taxon>Bacteria</taxon>
        <taxon>Pseudomonadati</taxon>
        <taxon>Pseudomonadota</taxon>
        <taxon>Alphaproteobacteria</taxon>
        <taxon>Kordiimonadales</taxon>
        <taxon>Temperatibacteraceae</taxon>
        <taxon>Temperatibacter</taxon>
    </lineage>
</organism>
<sequence length="189" mass="21062">MYVDNHANEANIFKSQSQSRLKDLGQLISSEMDHASSTCNPRQLAEAALRSFLPLLSDHDLPSFSVEQAAYARRLVYTDPRGRFSILVLRWTQGAKTPIHGHNAWGSVGVYSGNMGCQCFDRIADGENIESLKMTLDIKIGRGDITSVNPDPEGIHSLYVEENNTAATIHIYGMDLRDDPQCINVMYED</sequence>
<evidence type="ECO:0000313" key="2">
    <source>
        <dbReference type="Proteomes" id="UP001268683"/>
    </source>
</evidence>
<evidence type="ECO:0000313" key="1">
    <source>
        <dbReference type="EMBL" id="WND03130.1"/>
    </source>
</evidence>
<reference evidence="1" key="1">
    <citation type="submission" date="2023-04" db="EMBL/GenBank/DDBJ databases">
        <title>Complete genome sequence of Temperatibacter marinus.</title>
        <authorList>
            <person name="Rong J.-C."/>
            <person name="Yi M.-L."/>
            <person name="Zhao Q."/>
        </authorList>
    </citation>
    <scope>NUCLEOTIDE SEQUENCE</scope>
    <source>
        <strain evidence="1">NBRC 110045</strain>
    </source>
</reference>
<keyword evidence="1" id="KW-0223">Dioxygenase</keyword>
<accession>A0AA52EHZ6</accession>
<dbReference type="AlphaFoldDB" id="A0AA52EHZ6"/>
<dbReference type="InterPro" id="IPR014710">
    <property type="entry name" value="RmlC-like_jellyroll"/>
</dbReference>